<dbReference type="Proteomes" id="UP001500979">
    <property type="component" value="Unassembled WGS sequence"/>
</dbReference>
<keyword evidence="5 6" id="KW-0472">Membrane</keyword>
<feature type="transmembrane region" description="Helical" evidence="6">
    <location>
        <begin position="143"/>
        <end position="163"/>
    </location>
</feature>
<keyword evidence="2" id="KW-1003">Cell membrane</keyword>
<evidence type="ECO:0000256" key="2">
    <source>
        <dbReference type="ARBA" id="ARBA00022475"/>
    </source>
</evidence>
<name>A0ABN3VE25_9PSEU</name>
<sequence>MTATAARSVRGLAAKAAPVLSQGITAGTSLVLQILAARALGLAEFGAFALLLALLVTASGLYTGGVGDALAVLDRHDPATRAGIAASALGCWALCLAVAVGTALVVAEGEPWVAAAFAAMVVLRLAAETARRLLMARLEFWRLVVNDTAHLVVTLVAVGIFAATGRITLLGLLASMAMGAGAAVLTGILQLPADELRRVRPGRAALAQVLSFAAWRSLQAALRPAALLASRVLVSAFLSLAAVGALEAGRLVVAPLQVVINGAGGFLLSDFAARERQSAARAHGRASRAAKILLLGTGIGGISLALLSNPLGRLLTGSEVDPLLVLGWVAYLMSWAAGLPHVTEAVARRKAREVFLIRLVDSLLGLALVAAALLWWDGVAVVPWLMACGGAYSSWRVRRLAIRSRA</sequence>
<feature type="transmembrane region" description="Helical" evidence="6">
    <location>
        <begin position="252"/>
        <end position="271"/>
    </location>
</feature>
<feature type="transmembrane region" description="Helical" evidence="6">
    <location>
        <begin position="323"/>
        <end position="343"/>
    </location>
</feature>
<feature type="transmembrane region" description="Helical" evidence="6">
    <location>
        <begin position="48"/>
        <end position="72"/>
    </location>
</feature>
<keyword evidence="8" id="KW-1185">Reference proteome</keyword>
<evidence type="ECO:0000256" key="5">
    <source>
        <dbReference type="ARBA" id="ARBA00023136"/>
    </source>
</evidence>
<feature type="transmembrane region" description="Helical" evidence="6">
    <location>
        <begin position="292"/>
        <end position="311"/>
    </location>
</feature>
<feature type="transmembrane region" description="Helical" evidence="6">
    <location>
        <begin position="12"/>
        <end position="36"/>
    </location>
</feature>
<accession>A0ABN3VE25</accession>
<comment type="caution">
    <text evidence="7">The sequence shown here is derived from an EMBL/GenBank/DDBJ whole genome shotgun (WGS) entry which is preliminary data.</text>
</comment>
<feature type="transmembrane region" description="Helical" evidence="6">
    <location>
        <begin position="225"/>
        <end position="246"/>
    </location>
</feature>
<feature type="transmembrane region" description="Helical" evidence="6">
    <location>
        <begin position="355"/>
        <end position="375"/>
    </location>
</feature>
<organism evidence="7 8">
    <name type="scientific">Saccharopolyspora taberi</name>
    <dbReference type="NCBI Taxonomy" id="60895"/>
    <lineage>
        <taxon>Bacteria</taxon>
        <taxon>Bacillati</taxon>
        <taxon>Actinomycetota</taxon>
        <taxon>Actinomycetes</taxon>
        <taxon>Pseudonocardiales</taxon>
        <taxon>Pseudonocardiaceae</taxon>
        <taxon>Saccharopolyspora</taxon>
    </lineage>
</organism>
<evidence type="ECO:0000256" key="4">
    <source>
        <dbReference type="ARBA" id="ARBA00022989"/>
    </source>
</evidence>
<proteinExistence type="predicted"/>
<reference evidence="7 8" key="1">
    <citation type="journal article" date="2019" name="Int. J. Syst. Evol. Microbiol.">
        <title>The Global Catalogue of Microorganisms (GCM) 10K type strain sequencing project: providing services to taxonomists for standard genome sequencing and annotation.</title>
        <authorList>
            <consortium name="The Broad Institute Genomics Platform"/>
            <consortium name="The Broad Institute Genome Sequencing Center for Infectious Disease"/>
            <person name="Wu L."/>
            <person name="Ma J."/>
        </authorList>
    </citation>
    <scope>NUCLEOTIDE SEQUENCE [LARGE SCALE GENOMIC DNA]</scope>
    <source>
        <strain evidence="7 8">JCM 9383</strain>
    </source>
</reference>
<evidence type="ECO:0000256" key="6">
    <source>
        <dbReference type="SAM" id="Phobius"/>
    </source>
</evidence>
<gene>
    <name evidence="7" type="ORF">GCM10010470_33760</name>
</gene>
<evidence type="ECO:0000256" key="1">
    <source>
        <dbReference type="ARBA" id="ARBA00004651"/>
    </source>
</evidence>
<evidence type="ECO:0000313" key="7">
    <source>
        <dbReference type="EMBL" id="GAA2795904.1"/>
    </source>
</evidence>
<protein>
    <recommendedName>
        <fullName evidence="9">Membrane protein involved in the export of O-antigen and teichoic acid</fullName>
    </recommendedName>
</protein>
<evidence type="ECO:0000256" key="3">
    <source>
        <dbReference type="ARBA" id="ARBA00022692"/>
    </source>
</evidence>
<dbReference type="RefSeq" id="WP_344680714.1">
    <property type="nucleotide sequence ID" value="NZ_BAAAUX010000014.1"/>
</dbReference>
<dbReference type="InterPro" id="IPR050833">
    <property type="entry name" value="Poly_Biosynth_Transport"/>
</dbReference>
<evidence type="ECO:0008006" key="9">
    <source>
        <dbReference type="Google" id="ProtNLM"/>
    </source>
</evidence>
<feature type="transmembrane region" description="Helical" evidence="6">
    <location>
        <begin position="169"/>
        <end position="191"/>
    </location>
</feature>
<dbReference type="PANTHER" id="PTHR30250:SF26">
    <property type="entry name" value="PSMA PROTEIN"/>
    <property type="match status" value="1"/>
</dbReference>
<keyword evidence="3 6" id="KW-0812">Transmembrane</keyword>
<evidence type="ECO:0000313" key="8">
    <source>
        <dbReference type="Proteomes" id="UP001500979"/>
    </source>
</evidence>
<dbReference type="EMBL" id="BAAAUX010000014">
    <property type="protein sequence ID" value="GAA2795904.1"/>
    <property type="molecule type" value="Genomic_DNA"/>
</dbReference>
<dbReference type="PANTHER" id="PTHR30250">
    <property type="entry name" value="PST FAMILY PREDICTED COLANIC ACID TRANSPORTER"/>
    <property type="match status" value="1"/>
</dbReference>
<keyword evidence="4 6" id="KW-1133">Transmembrane helix</keyword>
<comment type="subcellular location">
    <subcellularLocation>
        <location evidence="1">Cell membrane</location>
        <topology evidence="1">Multi-pass membrane protein</topology>
    </subcellularLocation>
</comment>
<feature type="transmembrane region" description="Helical" evidence="6">
    <location>
        <begin position="112"/>
        <end position="131"/>
    </location>
</feature>
<feature type="transmembrane region" description="Helical" evidence="6">
    <location>
        <begin position="84"/>
        <end position="106"/>
    </location>
</feature>
<feature type="transmembrane region" description="Helical" evidence="6">
    <location>
        <begin position="381"/>
        <end position="397"/>
    </location>
</feature>